<proteinExistence type="predicted"/>
<name>A0AA86NRT2_9EUKA</name>
<evidence type="ECO:0000313" key="3">
    <source>
        <dbReference type="Proteomes" id="UP001642409"/>
    </source>
</evidence>
<protein>
    <submittedName>
        <fullName evidence="2">Hypothetical_protein</fullName>
    </submittedName>
</protein>
<dbReference type="AlphaFoldDB" id="A0AA86NRT2"/>
<reference evidence="1" key="1">
    <citation type="submission" date="2023-06" db="EMBL/GenBank/DDBJ databases">
        <authorList>
            <person name="Kurt Z."/>
        </authorList>
    </citation>
    <scope>NUCLEOTIDE SEQUENCE</scope>
</reference>
<accession>A0AA86NRT2</accession>
<sequence length="261" mass="30338">MSTDLQHVSDCAEIDKLVQNYAEQFSGSAVPTLSAAKTKVLLTNFYDKQNNLDNTENINDIQAVNLIMSKLLGIRYKTVQQDFSRKVLPFCQFMLPKAITNWIKKYCIPEQNSQEAIKHIKKEIKKYFNEKLFNFTKVDSLLRNSIKRKANPICLKEFDEFMRYCSVDAIKEQTDKFLTGTHTHEETCQEIEKLFQRIFTGYQKNLIMFDQIQEEKPIHIDVLEQDSESELGLQIKQVVESDPLAELQNIPKQAQSTNNNQ</sequence>
<organism evidence="1">
    <name type="scientific">Hexamita inflata</name>
    <dbReference type="NCBI Taxonomy" id="28002"/>
    <lineage>
        <taxon>Eukaryota</taxon>
        <taxon>Metamonada</taxon>
        <taxon>Diplomonadida</taxon>
        <taxon>Hexamitidae</taxon>
        <taxon>Hexamitinae</taxon>
        <taxon>Hexamita</taxon>
    </lineage>
</organism>
<dbReference type="Proteomes" id="UP001642409">
    <property type="component" value="Unassembled WGS sequence"/>
</dbReference>
<gene>
    <name evidence="1" type="ORF">HINF_LOCUS12957</name>
    <name evidence="2" type="ORF">HINF_LOCUS20735</name>
</gene>
<evidence type="ECO:0000313" key="2">
    <source>
        <dbReference type="EMBL" id="CAL6007645.1"/>
    </source>
</evidence>
<dbReference type="EMBL" id="CATOUU010000341">
    <property type="protein sequence ID" value="CAI9925312.1"/>
    <property type="molecule type" value="Genomic_DNA"/>
</dbReference>
<keyword evidence="3" id="KW-1185">Reference proteome</keyword>
<dbReference type="EMBL" id="CAXDID020000056">
    <property type="protein sequence ID" value="CAL6007645.1"/>
    <property type="molecule type" value="Genomic_DNA"/>
</dbReference>
<comment type="caution">
    <text evidence="1">The sequence shown here is derived from an EMBL/GenBank/DDBJ whole genome shotgun (WGS) entry which is preliminary data.</text>
</comment>
<evidence type="ECO:0000313" key="1">
    <source>
        <dbReference type="EMBL" id="CAI9925312.1"/>
    </source>
</evidence>
<reference evidence="2 3" key="2">
    <citation type="submission" date="2024-07" db="EMBL/GenBank/DDBJ databases">
        <authorList>
            <person name="Akdeniz Z."/>
        </authorList>
    </citation>
    <scope>NUCLEOTIDE SEQUENCE [LARGE SCALE GENOMIC DNA]</scope>
</reference>